<dbReference type="Proteomes" id="UP000079169">
    <property type="component" value="Unplaced"/>
</dbReference>
<feature type="region of interest" description="Disordered" evidence="1">
    <location>
        <begin position="37"/>
        <end position="86"/>
    </location>
</feature>
<feature type="compositionally biased region" description="Basic and acidic residues" evidence="1">
    <location>
        <begin position="65"/>
        <end position="79"/>
    </location>
</feature>
<feature type="compositionally biased region" description="Polar residues" evidence="1">
    <location>
        <begin position="148"/>
        <end position="157"/>
    </location>
</feature>
<reference evidence="4" key="1">
    <citation type="submission" date="2025-08" db="UniProtKB">
        <authorList>
            <consortium name="RefSeq"/>
        </authorList>
    </citation>
    <scope>IDENTIFICATION</scope>
</reference>
<proteinExistence type="predicted"/>
<feature type="compositionally biased region" description="Low complexity" evidence="1">
    <location>
        <begin position="163"/>
        <end position="175"/>
    </location>
</feature>
<name>A0A3Q0IZV4_DIACI</name>
<feature type="region of interest" description="Disordered" evidence="1">
    <location>
        <begin position="147"/>
        <end position="183"/>
    </location>
</feature>
<dbReference type="RefSeq" id="XP_026681726.1">
    <property type="nucleotide sequence ID" value="XM_026825925.1"/>
</dbReference>
<feature type="chain" id="PRO_5018033538" evidence="2">
    <location>
        <begin position="26"/>
        <end position="183"/>
    </location>
</feature>
<dbReference type="PaxDb" id="121845-A0A3Q0IZV4"/>
<sequence>MAAVPPWLTIKLGTLSLSVCPLLKSFVFSLTDSNSTRRHLVPSESGNLVTSPLLTLSETESPDTNESRHPDHHNLEPLHSKLPPSQRHSLKLSQLHAIDMNGPDSDSNSHCGLLLHESSVGGETPKKIPEKFPSHADASTMIGFIRGNSASGTTRTLGNARASRSLNSRSSSYELSDLRKTHM</sequence>
<feature type="signal peptide" evidence="2">
    <location>
        <begin position="1"/>
        <end position="25"/>
    </location>
</feature>
<evidence type="ECO:0000313" key="4">
    <source>
        <dbReference type="RefSeq" id="XP_026681726.1"/>
    </source>
</evidence>
<evidence type="ECO:0000313" key="3">
    <source>
        <dbReference type="Proteomes" id="UP000079169"/>
    </source>
</evidence>
<feature type="compositionally biased region" description="Polar residues" evidence="1">
    <location>
        <begin position="44"/>
        <end position="64"/>
    </location>
</feature>
<gene>
    <name evidence="4" type="primary">LOC103512469</name>
</gene>
<dbReference type="AlphaFoldDB" id="A0A3Q0IZV4"/>
<keyword evidence="2" id="KW-0732">Signal</keyword>
<dbReference type="KEGG" id="dci:103512469"/>
<evidence type="ECO:0000256" key="1">
    <source>
        <dbReference type="SAM" id="MobiDB-lite"/>
    </source>
</evidence>
<accession>A0A3Q0IZV4</accession>
<protein>
    <submittedName>
        <fullName evidence="4">Uncharacterized protein LOC103512469</fullName>
    </submittedName>
</protein>
<organism evidence="3 4">
    <name type="scientific">Diaphorina citri</name>
    <name type="common">Asian citrus psyllid</name>
    <dbReference type="NCBI Taxonomy" id="121845"/>
    <lineage>
        <taxon>Eukaryota</taxon>
        <taxon>Metazoa</taxon>
        <taxon>Ecdysozoa</taxon>
        <taxon>Arthropoda</taxon>
        <taxon>Hexapoda</taxon>
        <taxon>Insecta</taxon>
        <taxon>Pterygota</taxon>
        <taxon>Neoptera</taxon>
        <taxon>Paraneoptera</taxon>
        <taxon>Hemiptera</taxon>
        <taxon>Sternorrhyncha</taxon>
        <taxon>Psylloidea</taxon>
        <taxon>Psyllidae</taxon>
        <taxon>Diaphorininae</taxon>
        <taxon>Diaphorina</taxon>
    </lineage>
</organism>
<keyword evidence="3" id="KW-1185">Reference proteome</keyword>
<dbReference type="GeneID" id="103512469"/>
<evidence type="ECO:0000256" key="2">
    <source>
        <dbReference type="SAM" id="SignalP"/>
    </source>
</evidence>